<dbReference type="PANTHER" id="PTHR42852:SF6">
    <property type="entry name" value="THIOL:DISULFIDE INTERCHANGE PROTEIN DSBE"/>
    <property type="match status" value="1"/>
</dbReference>
<dbReference type="Pfam" id="PF08534">
    <property type="entry name" value="Redoxin"/>
    <property type="match status" value="1"/>
</dbReference>
<feature type="domain" description="Thioredoxin" evidence="5">
    <location>
        <begin position="334"/>
        <end position="481"/>
    </location>
</feature>
<evidence type="ECO:0000313" key="7">
    <source>
        <dbReference type="Proteomes" id="UP000600214"/>
    </source>
</evidence>
<comment type="subcellular location">
    <subcellularLocation>
        <location evidence="1">Cell envelope</location>
    </subcellularLocation>
</comment>
<dbReference type="RefSeq" id="WP_188937996.1">
    <property type="nucleotide sequence ID" value="NZ_BMIA01000004.1"/>
</dbReference>
<evidence type="ECO:0000259" key="5">
    <source>
        <dbReference type="PROSITE" id="PS51352"/>
    </source>
</evidence>
<evidence type="ECO:0000256" key="1">
    <source>
        <dbReference type="ARBA" id="ARBA00004196"/>
    </source>
</evidence>
<organism evidence="6 7">
    <name type="scientific">Dyadobacter endophyticus</name>
    <dbReference type="NCBI Taxonomy" id="1749036"/>
    <lineage>
        <taxon>Bacteria</taxon>
        <taxon>Pseudomonadati</taxon>
        <taxon>Bacteroidota</taxon>
        <taxon>Cytophagia</taxon>
        <taxon>Cytophagales</taxon>
        <taxon>Spirosomataceae</taxon>
        <taxon>Dyadobacter</taxon>
    </lineage>
</organism>
<dbReference type="Gene3D" id="3.40.30.10">
    <property type="entry name" value="Glutaredoxin"/>
    <property type="match status" value="1"/>
</dbReference>
<evidence type="ECO:0000256" key="2">
    <source>
        <dbReference type="ARBA" id="ARBA00022748"/>
    </source>
</evidence>
<reference evidence="7" key="1">
    <citation type="journal article" date="2019" name="Int. J. Syst. Evol. Microbiol.">
        <title>The Global Catalogue of Microorganisms (GCM) 10K type strain sequencing project: providing services to taxonomists for standard genome sequencing and annotation.</title>
        <authorList>
            <consortium name="The Broad Institute Genomics Platform"/>
            <consortium name="The Broad Institute Genome Sequencing Center for Infectious Disease"/>
            <person name="Wu L."/>
            <person name="Ma J."/>
        </authorList>
    </citation>
    <scope>NUCLEOTIDE SEQUENCE [LARGE SCALE GENOMIC DNA]</scope>
    <source>
        <strain evidence="7">CGMCC 1.15288</strain>
    </source>
</reference>
<keyword evidence="3" id="KW-1015">Disulfide bond</keyword>
<dbReference type="InterPro" id="IPR013740">
    <property type="entry name" value="Redoxin"/>
</dbReference>
<dbReference type="CDD" id="cd02966">
    <property type="entry name" value="TlpA_like_family"/>
    <property type="match status" value="1"/>
</dbReference>
<dbReference type="InterPro" id="IPR036249">
    <property type="entry name" value="Thioredoxin-like_sf"/>
</dbReference>
<keyword evidence="7" id="KW-1185">Reference proteome</keyword>
<evidence type="ECO:0000313" key="6">
    <source>
        <dbReference type="EMBL" id="GGH49870.1"/>
    </source>
</evidence>
<protein>
    <recommendedName>
        <fullName evidence="5">Thioredoxin domain-containing protein</fullName>
    </recommendedName>
</protein>
<dbReference type="PROSITE" id="PS51352">
    <property type="entry name" value="THIOREDOXIN_2"/>
    <property type="match status" value="1"/>
</dbReference>
<accession>A0ABQ1Z6J3</accession>
<comment type="caution">
    <text evidence="6">The sequence shown here is derived from an EMBL/GenBank/DDBJ whole genome shotgun (WGS) entry which is preliminary data.</text>
</comment>
<proteinExistence type="predicted"/>
<dbReference type="Proteomes" id="UP000600214">
    <property type="component" value="Unassembled WGS sequence"/>
</dbReference>
<keyword evidence="4" id="KW-0676">Redox-active center</keyword>
<dbReference type="InterPro" id="IPR050553">
    <property type="entry name" value="Thioredoxin_ResA/DsbE_sf"/>
</dbReference>
<dbReference type="InterPro" id="IPR013766">
    <property type="entry name" value="Thioredoxin_domain"/>
</dbReference>
<evidence type="ECO:0000256" key="4">
    <source>
        <dbReference type="ARBA" id="ARBA00023284"/>
    </source>
</evidence>
<dbReference type="PANTHER" id="PTHR42852">
    <property type="entry name" value="THIOL:DISULFIDE INTERCHANGE PROTEIN DSBE"/>
    <property type="match status" value="1"/>
</dbReference>
<dbReference type="SUPFAM" id="SSF52833">
    <property type="entry name" value="Thioredoxin-like"/>
    <property type="match status" value="1"/>
</dbReference>
<name>A0ABQ1Z6J3_9BACT</name>
<dbReference type="EMBL" id="BMIA01000004">
    <property type="protein sequence ID" value="GGH49870.1"/>
    <property type="molecule type" value="Genomic_DNA"/>
</dbReference>
<evidence type="ECO:0000256" key="3">
    <source>
        <dbReference type="ARBA" id="ARBA00023157"/>
    </source>
</evidence>
<gene>
    <name evidence="6" type="ORF">GCM10007423_52160</name>
</gene>
<sequence>MRYPGYLSLFFIGIIFQLIGCGQKKDNLVRISFNYPKAAGDTVLIARTNMVSLDSIGMGRVVLDSAGKGIVEFTLDAPVFAGISAGQLAAGLLVSPGDEISIVPSRPGSKHMLGFEGDGAVVQEFLNEAVRFRQGMERWKGNLAIRLDKEEFLNARDSLEKGYDQLLAKLKSNPNISGEIRDLLTRQIKMSVLFYQYNYAIGRDSIDIPVSVWEATSEMPVDSIALKTGIFDFALIGSFYYQHKISNGIYGENEEMDGDSLDLIFPFLVEEKIKSSKYPKVIEEFLRAKSADYQISMYGLTPSVIKLANTLEREIASNDFRKVIREDIARWEKLGPGKPAPDFAGTTPDGKKISLSGLHGKVVYVDIWATWCGPCVEEFPNSKKVQADFKGNDQVAFLYVSVDRDTLAWKKMVASGKVPNGIHIINSSDSPNSVWNLYYVWGVPRYLLIDAQGRMVATHADRPSSGKVSKELRKLLTRDQLAQK</sequence>
<keyword evidence="2" id="KW-0201">Cytochrome c-type biogenesis</keyword>